<organism evidence="1 2">
    <name type="scientific">Helcococcus bovis</name>
    <dbReference type="NCBI Taxonomy" id="3153252"/>
    <lineage>
        <taxon>Bacteria</taxon>
        <taxon>Bacillati</taxon>
        <taxon>Bacillota</taxon>
        <taxon>Tissierellia</taxon>
        <taxon>Tissierellales</taxon>
        <taxon>Peptoniphilaceae</taxon>
        <taxon>Helcococcus</taxon>
    </lineage>
</organism>
<protein>
    <submittedName>
        <fullName evidence="1">Uncharacterized protein</fullName>
    </submittedName>
</protein>
<gene>
    <name evidence="1" type="ORF">ABGF40_02285</name>
</gene>
<accession>A0ABW9F5W6</accession>
<dbReference type="Proteomes" id="UP001629536">
    <property type="component" value="Unassembled WGS sequence"/>
</dbReference>
<dbReference type="RefSeq" id="WP_408126291.1">
    <property type="nucleotide sequence ID" value="NZ_JBFNFH010000003.1"/>
</dbReference>
<proteinExistence type="predicted"/>
<keyword evidence="2" id="KW-1185">Reference proteome</keyword>
<comment type="caution">
    <text evidence="1">The sequence shown here is derived from an EMBL/GenBank/DDBJ whole genome shotgun (WGS) entry which is preliminary data.</text>
</comment>
<evidence type="ECO:0000313" key="1">
    <source>
        <dbReference type="EMBL" id="MFM1524493.1"/>
    </source>
</evidence>
<evidence type="ECO:0000313" key="2">
    <source>
        <dbReference type="Proteomes" id="UP001629536"/>
    </source>
</evidence>
<name>A0ABW9F5W6_9FIRM</name>
<reference evidence="1 2" key="1">
    <citation type="journal article" date="2024" name="Front. Microbiol.">
        <title>Pangenomic and biochemical analyses of Helcococcus ovis reveal widespread tetracycline resistance and a novel bacterial species, Helcococcus bovis.</title>
        <authorList>
            <person name="Cunha F."/>
            <person name="Zhai Y."/>
            <person name="Casaro S."/>
            <person name="Jones K.L."/>
            <person name="Hernandez M."/>
            <person name="Bisinotto R.S."/>
            <person name="Kariyawasam S."/>
            <person name="Brown M.B."/>
            <person name="Phillips A."/>
            <person name="Jeong K.C."/>
            <person name="Galvao K.N."/>
        </authorList>
    </citation>
    <scope>NUCLEOTIDE SEQUENCE [LARGE SCALE GENOMIC DNA]</scope>
    <source>
        <strain evidence="1 2">KG197</strain>
    </source>
</reference>
<dbReference type="EMBL" id="JBFNFH010000003">
    <property type="protein sequence ID" value="MFM1524493.1"/>
    <property type="molecule type" value="Genomic_DNA"/>
</dbReference>
<sequence>MKVKVISKFFGIKENKNFEVGEILTSKDTTIARLKFFVSEDVCKEIKEDEKSK</sequence>